<keyword evidence="2 8" id="KW-0645">Protease</keyword>
<dbReference type="InterPro" id="IPR009003">
    <property type="entry name" value="Peptidase_S1_PA"/>
</dbReference>
<proteinExistence type="inferred from homology"/>
<dbReference type="RefSeq" id="XP_011502149.1">
    <property type="nucleotide sequence ID" value="XM_011503847.1"/>
</dbReference>
<dbReference type="FunFam" id="2.40.10.10:FF:000077">
    <property type="entry name" value="Predicted protein"/>
    <property type="match status" value="1"/>
</dbReference>
<evidence type="ECO:0000256" key="1">
    <source>
        <dbReference type="ARBA" id="ARBA00007664"/>
    </source>
</evidence>
<keyword evidence="3" id="KW-0732">Signal</keyword>
<evidence type="ECO:0000313" key="10">
    <source>
        <dbReference type="Proteomes" id="UP000695007"/>
    </source>
</evidence>
<dbReference type="AlphaFoldDB" id="A0AAJ6YQ42"/>
<comment type="similarity">
    <text evidence="1">Belongs to the peptidase S1 family.</text>
</comment>
<keyword evidence="6" id="KW-0865">Zymogen</keyword>
<dbReference type="SMART" id="SM00020">
    <property type="entry name" value="Tryp_SPc"/>
    <property type="match status" value="1"/>
</dbReference>
<protein>
    <submittedName>
        <fullName evidence="11">Trypsin-1-like</fullName>
    </submittedName>
</protein>
<dbReference type="KEGG" id="csol:105365629"/>
<name>A0AAJ6YQ42_9HYME</name>
<gene>
    <name evidence="11" type="primary">LOC105365629</name>
</gene>
<reference evidence="11" key="1">
    <citation type="submission" date="2025-08" db="UniProtKB">
        <authorList>
            <consortium name="RefSeq"/>
        </authorList>
    </citation>
    <scope>IDENTIFICATION</scope>
</reference>
<dbReference type="CDD" id="cd00190">
    <property type="entry name" value="Tryp_SPc"/>
    <property type="match status" value="1"/>
</dbReference>
<keyword evidence="7" id="KW-1015">Disulfide bond</keyword>
<evidence type="ECO:0000256" key="2">
    <source>
        <dbReference type="ARBA" id="ARBA00022670"/>
    </source>
</evidence>
<dbReference type="PROSITE" id="PS00134">
    <property type="entry name" value="TRYPSIN_HIS"/>
    <property type="match status" value="1"/>
</dbReference>
<dbReference type="Proteomes" id="UP000695007">
    <property type="component" value="Unplaced"/>
</dbReference>
<sequence>FIRLTAVSLLQKINPFFPNGRIIGGENAVIESFPYQISLEYLGYHTCGGSIISAHYVVTAGHCVDVRAAYLTIRAGSSLKGQGGSVHQVDKIIRHEQYFTNDYGVPHYDVSLLHVKQPFQFDDSRQPINLFDVAEESEPGVKSIITGWGNTGKGSPIQLQTVSVPIVSKTICNNAYSKFGGIPEGQICAAYYGVGGKDACQGDSGGPLSIDGRLAGIVSWGNGCALAKYPGVYTEISHYREWINEHAELGQ</sequence>
<dbReference type="GO" id="GO:0004252">
    <property type="term" value="F:serine-type endopeptidase activity"/>
    <property type="evidence" value="ECO:0007669"/>
    <property type="project" value="InterPro"/>
</dbReference>
<dbReference type="InterPro" id="IPR043504">
    <property type="entry name" value="Peptidase_S1_PA_chymotrypsin"/>
</dbReference>
<evidence type="ECO:0000256" key="8">
    <source>
        <dbReference type="RuleBase" id="RU363034"/>
    </source>
</evidence>
<dbReference type="GO" id="GO:0006508">
    <property type="term" value="P:proteolysis"/>
    <property type="evidence" value="ECO:0007669"/>
    <property type="project" value="UniProtKB-KW"/>
</dbReference>
<evidence type="ECO:0000256" key="4">
    <source>
        <dbReference type="ARBA" id="ARBA00022801"/>
    </source>
</evidence>
<dbReference type="GeneID" id="105365629"/>
<dbReference type="PANTHER" id="PTHR24276:SF91">
    <property type="entry name" value="AT26814P-RELATED"/>
    <property type="match status" value="1"/>
</dbReference>
<dbReference type="Pfam" id="PF00089">
    <property type="entry name" value="Trypsin"/>
    <property type="match status" value="1"/>
</dbReference>
<feature type="domain" description="Peptidase S1" evidence="9">
    <location>
        <begin position="22"/>
        <end position="248"/>
    </location>
</feature>
<dbReference type="PROSITE" id="PS50240">
    <property type="entry name" value="TRYPSIN_DOM"/>
    <property type="match status" value="1"/>
</dbReference>
<keyword evidence="4 8" id="KW-0378">Hydrolase</keyword>
<keyword evidence="10" id="KW-1185">Reference proteome</keyword>
<dbReference type="PANTHER" id="PTHR24276">
    <property type="entry name" value="POLYSERASE-RELATED"/>
    <property type="match status" value="1"/>
</dbReference>
<evidence type="ECO:0000256" key="6">
    <source>
        <dbReference type="ARBA" id="ARBA00023145"/>
    </source>
</evidence>
<feature type="non-terminal residue" evidence="11">
    <location>
        <position position="1"/>
    </location>
</feature>
<dbReference type="PROSITE" id="PS00135">
    <property type="entry name" value="TRYPSIN_SER"/>
    <property type="match status" value="1"/>
</dbReference>
<keyword evidence="5 8" id="KW-0720">Serine protease</keyword>
<dbReference type="InterPro" id="IPR001314">
    <property type="entry name" value="Peptidase_S1A"/>
</dbReference>
<evidence type="ECO:0000256" key="5">
    <source>
        <dbReference type="ARBA" id="ARBA00022825"/>
    </source>
</evidence>
<dbReference type="InterPro" id="IPR001254">
    <property type="entry name" value="Trypsin_dom"/>
</dbReference>
<dbReference type="Gene3D" id="2.40.10.10">
    <property type="entry name" value="Trypsin-like serine proteases"/>
    <property type="match status" value="1"/>
</dbReference>
<organism evidence="10 11">
    <name type="scientific">Ceratosolen solmsi marchali</name>
    <dbReference type="NCBI Taxonomy" id="326594"/>
    <lineage>
        <taxon>Eukaryota</taxon>
        <taxon>Metazoa</taxon>
        <taxon>Ecdysozoa</taxon>
        <taxon>Arthropoda</taxon>
        <taxon>Hexapoda</taxon>
        <taxon>Insecta</taxon>
        <taxon>Pterygota</taxon>
        <taxon>Neoptera</taxon>
        <taxon>Endopterygota</taxon>
        <taxon>Hymenoptera</taxon>
        <taxon>Apocrita</taxon>
        <taxon>Proctotrupomorpha</taxon>
        <taxon>Chalcidoidea</taxon>
        <taxon>Agaonidae</taxon>
        <taxon>Agaoninae</taxon>
        <taxon>Ceratosolen</taxon>
    </lineage>
</organism>
<evidence type="ECO:0000259" key="9">
    <source>
        <dbReference type="PROSITE" id="PS50240"/>
    </source>
</evidence>
<dbReference type="InterPro" id="IPR033116">
    <property type="entry name" value="TRYPSIN_SER"/>
</dbReference>
<evidence type="ECO:0000313" key="11">
    <source>
        <dbReference type="RefSeq" id="XP_011502149.1"/>
    </source>
</evidence>
<dbReference type="InterPro" id="IPR050430">
    <property type="entry name" value="Peptidase_S1"/>
</dbReference>
<dbReference type="SUPFAM" id="SSF50494">
    <property type="entry name" value="Trypsin-like serine proteases"/>
    <property type="match status" value="1"/>
</dbReference>
<dbReference type="PRINTS" id="PR00722">
    <property type="entry name" value="CHYMOTRYPSIN"/>
</dbReference>
<evidence type="ECO:0000256" key="7">
    <source>
        <dbReference type="ARBA" id="ARBA00023157"/>
    </source>
</evidence>
<dbReference type="InterPro" id="IPR018114">
    <property type="entry name" value="TRYPSIN_HIS"/>
</dbReference>
<evidence type="ECO:0000256" key="3">
    <source>
        <dbReference type="ARBA" id="ARBA00022729"/>
    </source>
</evidence>
<accession>A0AAJ6YQ42</accession>